<evidence type="ECO:0000313" key="4">
    <source>
        <dbReference type="RefSeq" id="XP_031567348.1"/>
    </source>
</evidence>
<dbReference type="GeneID" id="116302256"/>
<dbReference type="Pfam" id="PF15102">
    <property type="entry name" value="TMEM154"/>
    <property type="match status" value="1"/>
</dbReference>
<feature type="region of interest" description="Disordered" evidence="1">
    <location>
        <begin position="179"/>
        <end position="252"/>
    </location>
</feature>
<keyword evidence="2" id="KW-0472">Membrane</keyword>
<feature type="transmembrane region" description="Helical" evidence="2">
    <location>
        <begin position="74"/>
        <end position="96"/>
    </location>
</feature>
<feature type="compositionally biased region" description="Low complexity" evidence="1">
    <location>
        <begin position="1"/>
        <end position="23"/>
    </location>
</feature>
<feature type="compositionally biased region" description="Basic and acidic residues" evidence="1">
    <location>
        <begin position="183"/>
        <end position="192"/>
    </location>
</feature>
<evidence type="ECO:0000256" key="2">
    <source>
        <dbReference type="SAM" id="Phobius"/>
    </source>
</evidence>
<dbReference type="Proteomes" id="UP000515163">
    <property type="component" value="Unplaced"/>
</dbReference>
<dbReference type="RefSeq" id="XP_031567348.1">
    <property type="nucleotide sequence ID" value="XM_031711488.1"/>
</dbReference>
<proteinExistence type="predicted"/>
<dbReference type="InterPro" id="IPR028064">
    <property type="entry name" value="TMEM154"/>
</dbReference>
<dbReference type="InParanoid" id="A0A6P8ILR5"/>
<dbReference type="AlphaFoldDB" id="A0A6P8ILR5"/>
<feature type="region of interest" description="Disordered" evidence="1">
    <location>
        <begin position="1"/>
        <end position="34"/>
    </location>
</feature>
<name>A0A6P8ILR5_ACTTE</name>
<feature type="compositionally biased region" description="Acidic residues" evidence="1">
    <location>
        <begin position="242"/>
        <end position="252"/>
    </location>
</feature>
<dbReference type="KEGG" id="aten:116302256"/>
<evidence type="ECO:0000256" key="1">
    <source>
        <dbReference type="SAM" id="MobiDB-lite"/>
    </source>
</evidence>
<protein>
    <submittedName>
        <fullName evidence="4">Uncharacterized protein LOC116302256</fullName>
    </submittedName>
</protein>
<sequence length="252" mass="27465">MSTDSTTMASTSSWSASSVTVTTPLTASSTPKPKSSAIEIITKTSTPQLRFQDDFKSNAESLKDSSFSSGKKGIVIIVIPAVCLLIGVVLLIIIIYQCRIRRTRRTRSRANNSMRDTEAADRSVMNSKYERETVLLNAPNEAATTLNIGDASRMHQALSRDTPKYEDIECEKLNKAIANRNSKNSEAKKSGSVEEGPDTNNGMPEDQPTSESRESESVKDSGPNPLYHVLEGPGPNNVGLAEFEDPTYEDVD</sequence>
<keyword evidence="3" id="KW-1185">Reference proteome</keyword>
<organism evidence="3 4">
    <name type="scientific">Actinia tenebrosa</name>
    <name type="common">Australian red waratah sea anemone</name>
    <dbReference type="NCBI Taxonomy" id="6105"/>
    <lineage>
        <taxon>Eukaryota</taxon>
        <taxon>Metazoa</taxon>
        <taxon>Cnidaria</taxon>
        <taxon>Anthozoa</taxon>
        <taxon>Hexacorallia</taxon>
        <taxon>Actiniaria</taxon>
        <taxon>Actiniidae</taxon>
        <taxon>Actinia</taxon>
    </lineage>
</organism>
<reference evidence="4" key="1">
    <citation type="submission" date="2025-08" db="UniProtKB">
        <authorList>
            <consortium name="RefSeq"/>
        </authorList>
    </citation>
    <scope>IDENTIFICATION</scope>
    <source>
        <tissue evidence="4">Tentacle</tissue>
    </source>
</reference>
<keyword evidence="2" id="KW-1133">Transmembrane helix</keyword>
<feature type="compositionally biased region" description="Polar residues" evidence="1">
    <location>
        <begin position="24"/>
        <end position="33"/>
    </location>
</feature>
<keyword evidence="2" id="KW-0812">Transmembrane</keyword>
<accession>A0A6P8ILR5</accession>
<dbReference type="OrthoDB" id="10422250at2759"/>
<gene>
    <name evidence="4" type="primary">LOC116302256</name>
</gene>
<feature type="compositionally biased region" description="Polar residues" evidence="1">
    <location>
        <begin position="198"/>
        <end position="210"/>
    </location>
</feature>
<evidence type="ECO:0000313" key="3">
    <source>
        <dbReference type="Proteomes" id="UP000515163"/>
    </source>
</evidence>